<name>A0A561S9V3_9ACTN</name>
<keyword evidence="2" id="KW-1185">Reference proteome</keyword>
<dbReference type="RefSeq" id="WP_145911454.1">
    <property type="nucleotide sequence ID" value="NZ_BAAAMZ010000022.1"/>
</dbReference>
<gene>
    <name evidence="1" type="ORF">FHX73_1822</name>
</gene>
<reference evidence="1 2" key="1">
    <citation type="submission" date="2019-06" db="EMBL/GenBank/DDBJ databases">
        <title>Sequencing the genomes of 1000 actinobacteria strains.</title>
        <authorList>
            <person name="Klenk H.-P."/>
        </authorList>
    </citation>
    <scope>NUCLEOTIDE SEQUENCE [LARGE SCALE GENOMIC DNA]</scope>
    <source>
        <strain evidence="1 2">DSM 44826</strain>
    </source>
</reference>
<evidence type="ECO:0000313" key="1">
    <source>
        <dbReference type="EMBL" id="TWF71651.1"/>
    </source>
</evidence>
<proteinExistence type="predicted"/>
<dbReference type="EMBL" id="VIWT01000008">
    <property type="protein sequence ID" value="TWF71651.1"/>
    <property type="molecule type" value="Genomic_DNA"/>
</dbReference>
<accession>A0A561S9V3</accession>
<organism evidence="1 2">
    <name type="scientific">Kitasatospora viridis</name>
    <dbReference type="NCBI Taxonomy" id="281105"/>
    <lineage>
        <taxon>Bacteria</taxon>
        <taxon>Bacillati</taxon>
        <taxon>Actinomycetota</taxon>
        <taxon>Actinomycetes</taxon>
        <taxon>Kitasatosporales</taxon>
        <taxon>Streptomycetaceae</taxon>
        <taxon>Kitasatospora</taxon>
    </lineage>
</organism>
<dbReference type="Proteomes" id="UP000317940">
    <property type="component" value="Unassembled WGS sequence"/>
</dbReference>
<comment type="caution">
    <text evidence="1">The sequence shown here is derived from an EMBL/GenBank/DDBJ whole genome shotgun (WGS) entry which is preliminary data.</text>
</comment>
<evidence type="ECO:0000313" key="2">
    <source>
        <dbReference type="Proteomes" id="UP000317940"/>
    </source>
</evidence>
<dbReference type="AlphaFoldDB" id="A0A561S9V3"/>
<sequence length="209" mass="23511">MFVTRIKTIGLEAFKVVFDSQYDDPEFRDLPCSLEYPVSKTAFPSVWINYSDTDKIERAGVAHLETTHPTTGGLVAPYTRWRFHGSLSYTVVALSSLQRDRIFDQLLRVTAFGGQDQILGRFRRTFETNDLIAVNVQWDQAEPTGDDASPGTPWETDEIVYERTLTIDLQGEFIPDPATNTLVPLSRFQVTATPDMSIESNGGGFGIWH</sequence>
<dbReference type="OrthoDB" id="9831396at2"/>
<protein>
    <submittedName>
        <fullName evidence="1">Uncharacterized protein</fullName>
    </submittedName>
</protein>